<reference evidence="1 2" key="1">
    <citation type="submission" date="2020-08" db="EMBL/GenBank/DDBJ databases">
        <title>Genome public.</title>
        <authorList>
            <person name="Liu C."/>
            <person name="Sun Q."/>
        </authorList>
    </citation>
    <scope>NUCLEOTIDE SEQUENCE [LARGE SCALE GENOMIC DNA]</scope>
    <source>
        <strain evidence="1 2">NSJ-26</strain>
    </source>
</reference>
<organism evidence="1 2">
    <name type="scientific">Wansuia hejianensis</name>
    <dbReference type="NCBI Taxonomy" id="2763667"/>
    <lineage>
        <taxon>Bacteria</taxon>
        <taxon>Bacillati</taxon>
        <taxon>Bacillota</taxon>
        <taxon>Clostridia</taxon>
        <taxon>Lachnospirales</taxon>
        <taxon>Lachnospiraceae</taxon>
        <taxon>Wansuia</taxon>
    </lineage>
</organism>
<dbReference type="Pfam" id="PF08901">
    <property type="entry name" value="DUF1847"/>
    <property type="match status" value="1"/>
</dbReference>
<evidence type="ECO:0000313" key="2">
    <source>
        <dbReference type="Proteomes" id="UP000601522"/>
    </source>
</evidence>
<gene>
    <name evidence="1" type="ORF">H8689_07540</name>
</gene>
<dbReference type="AlphaFoldDB" id="A0A926F2Z9"/>
<proteinExistence type="predicted"/>
<accession>A0A926F2Z9</accession>
<comment type="caution">
    <text evidence="1">The sequence shown here is derived from an EMBL/GenBank/DDBJ whole genome shotgun (WGS) entry which is preliminary data.</text>
</comment>
<evidence type="ECO:0000313" key="1">
    <source>
        <dbReference type="EMBL" id="MBC8590964.1"/>
    </source>
</evidence>
<sequence length="209" mass="23927">MYTCAICKDKPCRNGDIDKYPKNCPTRETDELEEIKKIYTQEENYKISYNSALVESEGYCEKTRIEEVMDFANKCGYKNLGIAFCSGLAKEAKVFYDILKHNGFRVNSVMCKNGSITKEFMKIEENQKVRPNTYEPMCNPIGQAKFLNKANTDFNIVIGLCVGHDSLFFKYSKAPTTVLVAKDRVLCHNPGAALYLSEGYYNKKFYPKK</sequence>
<dbReference type="InterPro" id="IPR014997">
    <property type="entry name" value="DUF1847"/>
</dbReference>
<protein>
    <submittedName>
        <fullName evidence="1">DUF1847 domain-containing protein</fullName>
    </submittedName>
</protein>
<keyword evidence="2" id="KW-1185">Reference proteome</keyword>
<name>A0A926F2Z9_9FIRM</name>
<dbReference type="Proteomes" id="UP000601522">
    <property type="component" value="Unassembled WGS sequence"/>
</dbReference>
<dbReference type="EMBL" id="JACRTK010000003">
    <property type="protein sequence ID" value="MBC8590964.1"/>
    <property type="molecule type" value="Genomic_DNA"/>
</dbReference>
<dbReference type="RefSeq" id="WP_249323803.1">
    <property type="nucleotide sequence ID" value="NZ_JACRTK010000003.1"/>
</dbReference>